<proteinExistence type="predicted"/>
<dbReference type="AlphaFoldDB" id="A0A4R2BHY1"/>
<evidence type="ECO:0000313" key="3">
    <source>
        <dbReference type="Proteomes" id="UP000295689"/>
    </source>
</evidence>
<protein>
    <submittedName>
        <fullName evidence="2">Uncharacterized protein</fullName>
    </submittedName>
</protein>
<evidence type="ECO:0000313" key="2">
    <source>
        <dbReference type="EMBL" id="TCN26506.1"/>
    </source>
</evidence>
<reference evidence="2 3" key="1">
    <citation type="journal article" date="2015" name="Stand. Genomic Sci.">
        <title>Genomic Encyclopedia of Bacterial and Archaeal Type Strains, Phase III: the genomes of soil and plant-associated and newly described type strains.</title>
        <authorList>
            <person name="Whitman W.B."/>
            <person name="Woyke T."/>
            <person name="Klenk H.P."/>
            <person name="Zhou Y."/>
            <person name="Lilburn T.G."/>
            <person name="Beck B.J."/>
            <person name="De Vos P."/>
            <person name="Vandamme P."/>
            <person name="Eisen J.A."/>
            <person name="Garrity G."/>
            <person name="Hugenholtz P."/>
            <person name="Kyrpides N.C."/>
        </authorList>
    </citation>
    <scope>NUCLEOTIDE SEQUENCE [LARGE SCALE GENOMIC DNA]</scope>
    <source>
        <strain evidence="2 3">CV53</strain>
    </source>
</reference>
<sequence>MNDQQSEEMVKHLRRIADALERLSPPPPKEPALKDVQK</sequence>
<evidence type="ECO:0000256" key="1">
    <source>
        <dbReference type="SAM" id="MobiDB-lite"/>
    </source>
</evidence>
<feature type="region of interest" description="Disordered" evidence="1">
    <location>
        <begin position="17"/>
        <end position="38"/>
    </location>
</feature>
<comment type="caution">
    <text evidence="2">The sequence shown here is derived from an EMBL/GenBank/DDBJ whole genome shotgun (WGS) entry which is preliminary data.</text>
</comment>
<name>A0A4R2BHY1_9BACI</name>
<dbReference type="Proteomes" id="UP000295689">
    <property type="component" value="Unassembled WGS sequence"/>
</dbReference>
<organism evidence="2 3">
    <name type="scientific">Mesobacillus foraminis</name>
    <dbReference type="NCBI Taxonomy" id="279826"/>
    <lineage>
        <taxon>Bacteria</taxon>
        <taxon>Bacillati</taxon>
        <taxon>Bacillota</taxon>
        <taxon>Bacilli</taxon>
        <taxon>Bacillales</taxon>
        <taxon>Bacillaceae</taxon>
        <taxon>Mesobacillus</taxon>
    </lineage>
</organism>
<dbReference type="EMBL" id="SLVV01000003">
    <property type="protein sequence ID" value="TCN26506.1"/>
    <property type="molecule type" value="Genomic_DNA"/>
</dbReference>
<gene>
    <name evidence="2" type="ORF">EV146_10327</name>
</gene>
<keyword evidence="3" id="KW-1185">Reference proteome</keyword>
<accession>A0A4R2BHY1</accession>